<dbReference type="Gene3D" id="3.90.550.10">
    <property type="entry name" value="Spore Coat Polysaccharide Biosynthesis Protein SpsA, Chain A"/>
    <property type="match status" value="1"/>
</dbReference>
<sequence length="311" mass="34060">MPTHLNCNNTDESPFSLTLVIMAAGLGSRFGGDKQLAELGPQGETMLELSLASAIKAGFTAAVIITRDNLIEPLEALLADKLPCGFKLDLCIQQMDDLPSGWQTVIANTDHRVKPWGTAHALWSARALVKGPMVVINADDYYGDSAFQLMADGFEQVNSRWQMVAYPLKETLSENGGVNRGICLVQDDLLHSVVEWTDIGWRDGQLMGYCGGLLAPVSARVPVSMTCWGFCPDIFEILEQALNRFIATQGSDAKSECYLPTVVQSVLDSENSASTIRKTVYVSTAYEPWLGVTYPQDSTWVKQKLMELLGD</sequence>
<dbReference type="OrthoDB" id="9779926at2"/>
<organism evidence="3 4">
    <name type="scientific">Shewanella colwelliana</name>
    <name type="common">Alteromonas colwelliana</name>
    <dbReference type="NCBI Taxonomy" id="23"/>
    <lineage>
        <taxon>Bacteria</taxon>
        <taxon>Pseudomonadati</taxon>
        <taxon>Pseudomonadota</taxon>
        <taxon>Gammaproteobacteria</taxon>
        <taxon>Alteromonadales</taxon>
        <taxon>Shewanellaceae</taxon>
        <taxon>Shewanella</taxon>
    </lineage>
</organism>
<dbReference type="GO" id="GO:0016779">
    <property type="term" value="F:nucleotidyltransferase activity"/>
    <property type="evidence" value="ECO:0007669"/>
    <property type="project" value="UniProtKB-ARBA"/>
</dbReference>
<evidence type="ECO:0000259" key="2">
    <source>
        <dbReference type="Pfam" id="PF12804"/>
    </source>
</evidence>
<feature type="domain" description="MobA-like NTP transferase" evidence="2">
    <location>
        <begin position="20"/>
        <end position="73"/>
    </location>
</feature>
<dbReference type="AlphaFoldDB" id="A0A1E5ITL1"/>
<evidence type="ECO:0000256" key="1">
    <source>
        <dbReference type="ARBA" id="ARBA00022842"/>
    </source>
</evidence>
<dbReference type="RefSeq" id="WP_069671207.1">
    <property type="nucleotide sequence ID" value="NZ_MCBT01000033.1"/>
</dbReference>
<evidence type="ECO:0000313" key="3">
    <source>
        <dbReference type="EMBL" id="OEG73850.1"/>
    </source>
</evidence>
<gene>
    <name evidence="3" type="ORF">BEL05_15480</name>
</gene>
<dbReference type="EMBL" id="MCBT01000033">
    <property type="protein sequence ID" value="OEG73850.1"/>
    <property type="molecule type" value="Genomic_DNA"/>
</dbReference>
<dbReference type="InterPro" id="IPR025877">
    <property type="entry name" value="MobA-like_NTP_Trfase"/>
</dbReference>
<keyword evidence="1" id="KW-0460">Magnesium</keyword>
<accession>A0A1E5ITL1</accession>
<evidence type="ECO:0000313" key="4">
    <source>
        <dbReference type="Proteomes" id="UP000095230"/>
    </source>
</evidence>
<protein>
    <recommendedName>
        <fullName evidence="2">MobA-like NTP transferase domain-containing protein</fullName>
    </recommendedName>
</protein>
<proteinExistence type="predicted"/>
<dbReference type="SUPFAM" id="SSF53448">
    <property type="entry name" value="Nucleotide-diphospho-sugar transferases"/>
    <property type="match status" value="1"/>
</dbReference>
<name>A0A1E5ITL1_SHECO</name>
<comment type="caution">
    <text evidence="3">The sequence shown here is derived from an EMBL/GenBank/DDBJ whole genome shotgun (WGS) entry which is preliminary data.</text>
</comment>
<reference evidence="3 4" key="1">
    <citation type="submission" date="2016-07" db="EMBL/GenBank/DDBJ databases">
        <title>Whole-genome of two Shewanella species isolated from a digestive organ of sea cucumber Apostichopus japonicus Selenka 1867.</title>
        <authorList>
            <person name="Hong H.-H."/>
            <person name="Choi H."/>
            <person name="Cheon S."/>
            <person name="Oh J.-S."/>
            <person name="Lee H.-G."/>
            <person name="Park C."/>
        </authorList>
    </citation>
    <scope>NUCLEOTIDE SEQUENCE [LARGE SCALE GENOMIC DNA]</scope>
    <source>
        <strain evidence="3 4">CSB03KR</strain>
    </source>
</reference>
<dbReference type="Pfam" id="PF12804">
    <property type="entry name" value="NTP_transf_3"/>
    <property type="match status" value="1"/>
</dbReference>
<dbReference type="Proteomes" id="UP000095230">
    <property type="component" value="Unassembled WGS sequence"/>
</dbReference>
<dbReference type="STRING" id="23.BEL05_15480"/>
<dbReference type="InterPro" id="IPR029044">
    <property type="entry name" value="Nucleotide-diphossugar_trans"/>
</dbReference>